<dbReference type="PANTHER" id="PTHR33392:SF6">
    <property type="entry name" value="POLYISOPRENYL-TEICHOIC ACID--PEPTIDOGLYCAN TEICHOIC ACID TRANSFERASE TAGU"/>
    <property type="match status" value="1"/>
</dbReference>
<feature type="domain" description="Cell envelope-related transcriptional attenuator" evidence="4">
    <location>
        <begin position="102"/>
        <end position="257"/>
    </location>
</feature>
<name>A0ABV8HFI0_9ACTN</name>
<dbReference type="InterPro" id="IPR004474">
    <property type="entry name" value="LytR_CpsA_psr"/>
</dbReference>
<keyword evidence="6" id="KW-1185">Reference proteome</keyword>
<organism evidence="5 6">
    <name type="scientific">Streptomyces polygonati</name>
    <dbReference type="NCBI Taxonomy" id="1617087"/>
    <lineage>
        <taxon>Bacteria</taxon>
        <taxon>Bacillati</taxon>
        <taxon>Actinomycetota</taxon>
        <taxon>Actinomycetes</taxon>
        <taxon>Kitasatosporales</taxon>
        <taxon>Streptomycetaceae</taxon>
        <taxon>Streptomyces</taxon>
    </lineage>
</organism>
<evidence type="ECO:0000259" key="4">
    <source>
        <dbReference type="Pfam" id="PF03816"/>
    </source>
</evidence>
<accession>A0ABV8HFI0</accession>
<gene>
    <name evidence="5" type="ORF">ACFO3J_05260</name>
</gene>
<evidence type="ECO:0000256" key="1">
    <source>
        <dbReference type="ARBA" id="ARBA00006068"/>
    </source>
</evidence>
<keyword evidence="3" id="KW-0472">Membrane</keyword>
<evidence type="ECO:0000313" key="6">
    <source>
        <dbReference type="Proteomes" id="UP001595765"/>
    </source>
</evidence>
<dbReference type="RefSeq" id="WP_386426545.1">
    <property type="nucleotide sequence ID" value="NZ_JBHSBB010000005.1"/>
</dbReference>
<evidence type="ECO:0000256" key="3">
    <source>
        <dbReference type="SAM" id="Phobius"/>
    </source>
</evidence>
<dbReference type="InterPro" id="IPR050922">
    <property type="entry name" value="LytR/CpsA/Psr_CW_biosynth"/>
</dbReference>
<feature type="transmembrane region" description="Helical" evidence="3">
    <location>
        <begin position="29"/>
        <end position="50"/>
    </location>
</feature>
<feature type="region of interest" description="Disordered" evidence="2">
    <location>
        <begin position="348"/>
        <end position="377"/>
    </location>
</feature>
<dbReference type="EMBL" id="JBHSBB010000005">
    <property type="protein sequence ID" value="MFC4030877.1"/>
    <property type="molecule type" value="Genomic_DNA"/>
</dbReference>
<comment type="caution">
    <text evidence="5">The sequence shown here is derived from an EMBL/GenBank/DDBJ whole genome shotgun (WGS) entry which is preliminary data.</text>
</comment>
<sequence length="377" mass="39051">MRDDQPPRSGSSPLGASAGRRRRHGVLRVVAFTAAGLVLVGGGGAGYLYYRLNDNIHSVDIDRALGRDRPKPLPSGALDILVLGSDSRSGANAEYGRASGARSDTAMIVHLERGRKAASVVSIPRDTLVARPACDKPGGKVVPAERTVMFNSAYQAGGPACAVKTVEKLTGLRMDHYVEVDFTGFKHVVDALGGVPLTTTRAIDDPKSHLRLAAGTHTLNGEQALGLVRTRHGVADGSDLGRIELQQAFMKALMNRADGLGVLNSPTKLFSVADTATRAVTTDTGLGSVGRLMGLAQSVQHLGSGRVYTVTLPVRYAVSDPNRVEPISGQAAKVWAALRADRPIPADATAGSVAAHPGGGGVIGPGPAPKPSPSGGH</sequence>
<dbReference type="Gene3D" id="3.40.630.190">
    <property type="entry name" value="LCP protein"/>
    <property type="match status" value="1"/>
</dbReference>
<dbReference type="Pfam" id="PF03816">
    <property type="entry name" value="LytR_cpsA_psr"/>
    <property type="match status" value="1"/>
</dbReference>
<dbReference type="PANTHER" id="PTHR33392">
    <property type="entry name" value="POLYISOPRENYL-TEICHOIC ACID--PEPTIDOGLYCAN TEICHOIC ACID TRANSFERASE TAGU"/>
    <property type="match status" value="1"/>
</dbReference>
<proteinExistence type="inferred from homology"/>
<dbReference type="Proteomes" id="UP001595765">
    <property type="component" value="Unassembled WGS sequence"/>
</dbReference>
<evidence type="ECO:0000313" key="5">
    <source>
        <dbReference type="EMBL" id="MFC4030877.1"/>
    </source>
</evidence>
<feature type="compositionally biased region" description="Pro residues" evidence="2">
    <location>
        <begin position="366"/>
        <end position="377"/>
    </location>
</feature>
<protein>
    <submittedName>
        <fullName evidence="5">LCP family protein</fullName>
    </submittedName>
</protein>
<evidence type="ECO:0000256" key="2">
    <source>
        <dbReference type="SAM" id="MobiDB-lite"/>
    </source>
</evidence>
<keyword evidence="3" id="KW-0812">Transmembrane</keyword>
<comment type="similarity">
    <text evidence="1">Belongs to the LytR/CpsA/Psr (LCP) family.</text>
</comment>
<feature type="region of interest" description="Disordered" evidence="2">
    <location>
        <begin position="1"/>
        <end position="20"/>
    </location>
</feature>
<reference evidence="6" key="1">
    <citation type="journal article" date="2019" name="Int. J. Syst. Evol. Microbiol.">
        <title>The Global Catalogue of Microorganisms (GCM) 10K type strain sequencing project: providing services to taxonomists for standard genome sequencing and annotation.</title>
        <authorList>
            <consortium name="The Broad Institute Genomics Platform"/>
            <consortium name="The Broad Institute Genome Sequencing Center for Infectious Disease"/>
            <person name="Wu L."/>
            <person name="Ma J."/>
        </authorList>
    </citation>
    <scope>NUCLEOTIDE SEQUENCE [LARGE SCALE GENOMIC DNA]</scope>
    <source>
        <strain evidence="6">CGMCC 4.7237</strain>
    </source>
</reference>
<dbReference type="NCBIfam" id="TIGR00350">
    <property type="entry name" value="lytR_cpsA_psr"/>
    <property type="match status" value="1"/>
</dbReference>
<keyword evidence="3" id="KW-1133">Transmembrane helix</keyword>